<keyword evidence="6 10" id="KW-0418">Kinase</keyword>
<feature type="transmembrane region" description="Helical" evidence="8">
    <location>
        <begin position="12"/>
        <end position="35"/>
    </location>
</feature>
<dbReference type="EMBL" id="RAQK01000002">
    <property type="protein sequence ID" value="RKE94375.1"/>
    <property type="molecule type" value="Genomic_DNA"/>
</dbReference>
<dbReference type="Pfam" id="PF00512">
    <property type="entry name" value="HisKA"/>
    <property type="match status" value="1"/>
</dbReference>
<keyword evidence="5 8" id="KW-0812">Transmembrane</keyword>
<feature type="domain" description="Histidine kinase" evidence="9">
    <location>
        <begin position="241"/>
        <end position="451"/>
    </location>
</feature>
<dbReference type="PANTHER" id="PTHR45436">
    <property type="entry name" value="SENSOR HISTIDINE KINASE YKOH"/>
    <property type="match status" value="1"/>
</dbReference>
<keyword evidence="8" id="KW-0472">Membrane</keyword>
<evidence type="ECO:0000259" key="9">
    <source>
        <dbReference type="PROSITE" id="PS50109"/>
    </source>
</evidence>
<evidence type="ECO:0000256" key="7">
    <source>
        <dbReference type="ARBA" id="ARBA00022989"/>
    </source>
</evidence>
<dbReference type="STRING" id="1443111.Z949_973"/>
<dbReference type="InterPro" id="IPR003661">
    <property type="entry name" value="HisK_dim/P_dom"/>
</dbReference>
<dbReference type="Gene3D" id="1.10.287.130">
    <property type="match status" value="1"/>
</dbReference>
<sequence>MKTRPTSLLNTLFRSLLLPGFVAAILGVFIVYSLVKEEYDELHDIALLSKANLLMQVFEARNVPVRGASFADTSNPLLFEFAFLKQGERTVFWVLGPGQEIIQSSPDADQGLLAARIKDGLVTAFDHRIAQVSTPDGQLSVVAAAPMGERNEAIREVVLGVSAGFILLGMFVIFAAYRAVRRSAKVIADLSAEIGTKDAHDLTPIDRKNTFSEIEPAIDTIDTLMKRLDATLAAERAFATNAAHELRTPVAICVAHVQRLRTKLSDPAAIGSAAEIEQALKRLTRLIERLLQMSRAQSGLGTAAAHSDIAPVVNLLLRELRARVPSDTDLLITPSNGIWRSNVDPDAIGIILNNLFDNALKHAFGSSPLEIDASCAGRIVISNDCEALTPDKLGEIQDRFVRSSPAAEGFGLGLSIVRTLCQQSGSSLTLNSPLPGQTRGFCAILTLPIDGS</sequence>
<comment type="catalytic activity">
    <reaction evidence="1">
        <text>ATP + protein L-histidine = ADP + protein N-phospho-L-histidine.</text>
        <dbReference type="EC" id="2.7.13.3"/>
    </reaction>
</comment>
<dbReference type="EC" id="2.7.13.3" evidence="2"/>
<evidence type="ECO:0000256" key="4">
    <source>
        <dbReference type="ARBA" id="ARBA00022679"/>
    </source>
</evidence>
<dbReference type="Gene3D" id="3.30.565.10">
    <property type="entry name" value="Histidine kinase-like ATPase, C-terminal domain"/>
    <property type="match status" value="1"/>
</dbReference>
<evidence type="ECO:0000313" key="10">
    <source>
        <dbReference type="EMBL" id="RKE94375.1"/>
    </source>
</evidence>
<dbReference type="RefSeq" id="WP_025061590.1">
    <property type="nucleotide sequence ID" value="NZ_RAQK01000002.1"/>
</dbReference>
<evidence type="ECO:0000313" key="11">
    <source>
        <dbReference type="Proteomes" id="UP000284407"/>
    </source>
</evidence>
<proteinExistence type="predicted"/>
<evidence type="ECO:0000256" key="8">
    <source>
        <dbReference type="SAM" id="Phobius"/>
    </source>
</evidence>
<evidence type="ECO:0000256" key="3">
    <source>
        <dbReference type="ARBA" id="ARBA00022553"/>
    </source>
</evidence>
<dbReference type="GO" id="GO:0000155">
    <property type="term" value="F:phosphorelay sensor kinase activity"/>
    <property type="evidence" value="ECO:0007669"/>
    <property type="project" value="InterPro"/>
</dbReference>
<keyword evidence="4" id="KW-0808">Transferase</keyword>
<dbReference type="Pfam" id="PF02518">
    <property type="entry name" value="HATPase_c"/>
    <property type="match status" value="1"/>
</dbReference>
<dbReference type="SUPFAM" id="SSF55874">
    <property type="entry name" value="ATPase domain of HSP90 chaperone/DNA topoisomerase II/histidine kinase"/>
    <property type="match status" value="1"/>
</dbReference>
<dbReference type="AlphaFoldDB" id="A0A420DJK2"/>
<dbReference type="SUPFAM" id="SSF47384">
    <property type="entry name" value="Homodimeric domain of signal transducing histidine kinase"/>
    <property type="match status" value="1"/>
</dbReference>
<keyword evidence="3" id="KW-0597">Phosphoprotein</keyword>
<comment type="caution">
    <text evidence="10">The sequence shown here is derived from an EMBL/GenBank/DDBJ whole genome shotgun (WGS) entry which is preliminary data.</text>
</comment>
<keyword evidence="11" id="KW-1185">Reference proteome</keyword>
<dbReference type="OrthoDB" id="9809766at2"/>
<name>A0A420DJK2_9RHOB</name>
<evidence type="ECO:0000256" key="1">
    <source>
        <dbReference type="ARBA" id="ARBA00000085"/>
    </source>
</evidence>
<dbReference type="SMART" id="SM00387">
    <property type="entry name" value="HATPase_c"/>
    <property type="match status" value="1"/>
</dbReference>
<organism evidence="10 11">
    <name type="scientific">Sulfitobacter guttiformis</name>
    <dbReference type="NCBI Taxonomy" id="74349"/>
    <lineage>
        <taxon>Bacteria</taxon>
        <taxon>Pseudomonadati</taxon>
        <taxon>Pseudomonadota</taxon>
        <taxon>Alphaproteobacteria</taxon>
        <taxon>Rhodobacterales</taxon>
        <taxon>Roseobacteraceae</taxon>
        <taxon>Sulfitobacter</taxon>
    </lineage>
</organism>
<dbReference type="CDD" id="cd00082">
    <property type="entry name" value="HisKA"/>
    <property type="match status" value="1"/>
</dbReference>
<dbReference type="PANTHER" id="PTHR45436:SF5">
    <property type="entry name" value="SENSOR HISTIDINE KINASE TRCS"/>
    <property type="match status" value="1"/>
</dbReference>
<dbReference type="PROSITE" id="PS50109">
    <property type="entry name" value="HIS_KIN"/>
    <property type="match status" value="1"/>
</dbReference>
<gene>
    <name evidence="10" type="ORF">C8N30_3500</name>
</gene>
<dbReference type="InterPro" id="IPR005467">
    <property type="entry name" value="His_kinase_dom"/>
</dbReference>
<dbReference type="InterPro" id="IPR036890">
    <property type="entry name" value="HATPase_C_sf"/>
</dbReference>
<reference evidence="10 11" key="1">
    <citation type="submission" date="2018-09" db="EMBL/GenBank/DDBJ databases">
        <title>Genomic Encyclopedia of Archaeal and Bacterial Type Strains, Phase II (KMG-II): from individual species to whole genera.</title>
        <authorList>
            <person name="Goeker M."/>
        </authorList>
    </citation>
    <scope>NUCLEOTIDE SEQUENCE [LARGE SCALE GENOMIC DNA]</scope>
    <source>
        <strain evidence="10 11">DSM 11458</strain>
    </source>
</reference>
<dbReference type="InterPro" id="IPR003594">
    <property type="entry name" value="HATPase_dom"/>
</dbReference>
<keyword evidence="7 8" id="KW-1133">Transmembrane helix</keyword>
<evidence type="ECO:0000256" key="2">
    <source>
        <dbReference type="ARBA" id="ARBA00012438"/>
    </source>
</evidence>
<accession>A0A420DJK2</accession>
<dbReference type="SMART" id="SM00388">
    <property type="entry name" value="HisKA"/>
    <property type="match status" value="1"/>
</dbReference>
<evidence type="ECO:0000256" key="5">
    <source>
        <dbReference type="ARBA" id="ARBA00022692"/>
    </source>
</evidence>
<evidence type="ECO:0000256" key="6">
    <source>
        <dbReference type="ARBA" id="ARBA00022777"/>
    </source>
</evidence>
<dbReference type="Proteomes" id="UP000284407">
    <property type="component" value="Unassembled WGS sequence"/>
</dbReference>
<protein>
    <recommendedName>
        <fullName evidence="2">histidine kinase</fullName>
        <ecNumber evidence="2">2.7.13.3</ecNumber>
    </recommendedName>
</protein>
<dbReference type="InterPro" id="IPR050428">
    <property type="entry name" value="TCS_sensor_his_kinase"/>
</dbReference>
<feature type="transmembrane region" description="Helical" evidence="8">
    <location>
        <begin position="157"/>
        <end position="177"/>
    </location>
</feature>
<dbReference type="InterPro" id="IPR036097">
    <property type="entry name" value="HisK_dim/P_sf"/>
</dbReference>